<dbReference type="PANTHER" id="PTHR23079:SF55">
    <property type="entry name" value="RNA-DIRECTED RNA POLYMERASE"/>
    <property type="match status" value="1"/>
</dbReference>
<dbReference type="GO" id="GO:0031380">
    <property type="term" value="C:nuclear RNA-directed RNA polymerase complex"/>
    <property type="evidence" value="ECO:0007669"/>
    <property type="project" value="TreeGrafter"/>
</dbReference>
<feature type="region of interest" description="Disordered" evidence="1">
    <location>
        <begin position="1"/>
        <end position="26"/>
    </location>
</feature>
<dbReference type="Pfam" id="PF05183">
    <property type="entry name" value="RdRP"/>
    <property type="match status" value="2"/>
</dbReference>
<evidence type="ECO:0000313" key="4">
    <source>
        <dbReference type="Proteomes" id="UP000198372"/>
    </source>
</evidence>
<keyword evidence="4" id="KW-1185">Reference proteome</keyword>
<reference evidence="4" key="1">
    <citation type="submission" date="2016-09" db="EMBL/GenBank/DDBJ databases">
        <authorList>
            <person name="Jeantristanb JTB J.-T."/>
            <person name="Ricardo R."/>
        </authorList>
    </citation>
    <scope>NUCLEOTIDE SEQUENCE [LARGE SCALE GENOMIC DNA]</scope>
</reference>
<feature type="compositionally biased region" description="Low complexity" evidence="1">
    <location>
        <begin position="1256"/>
        <end position="1268"/>
    </location>
</feature>
<proteinExistence type="predicted"/>
<dbReference type="GO" id="GO:0003723">
    <property type="term" value="F:RNA binding"/>
    <property type="evidence" value="ECO:0007669"/>
    <property type="project" value="UniProtKB-KW"/>
</dbReference>
<feature type="region of interest" description="Disordered" evidence="1">
    <location>
        <begin position="112"/>
        <end position="157"/>
    </location>
</feature>
<evidence type="ECO:0000259" key="2">
    <source>
        <dbReference type="Pfam" id="PF05183"/>
    </source>
</evidence>
<protein>
    <submittedName>
        <fullName evidence="3">BQ2448_1335 protein</fullName>
    </submittedName>
</protein>
<dbReference type="PANTHER" id="PTHR23079">
    <property type="entry name" value="RNA-DEPENDENT RNA POLYMERASE"/>
    <property type="match status" value="1"/>
</dbReference>
<dbReference type="OrthoDB" id="10055769at2759"/>
<feature type="compositionally biased region" description="Polar residues" evidence="1">
    <location>
        <begin position="137"/>
        <end position="152"/>
    </location>
</feature>
<dbReference type="InterPro" id="IPR057596">
    <property type="entry name" value="RDRP_core"/>
</dbReference>
<dbReference type="STRING" id="269621.A0A238FCU6"/>
<evidence type="ECO:0000256" key="1">
    <source>
        <dbReference type="SAM" id="MobiDB-lite"/>
    </source>
</evidence>
<dbReference type="InterPro" id="IPR007855">
    <property type="entry name" value="RDRP"/>
</dbReference>
<sequence>MAPAKPRSAQRLGPSSSSSSSSSWCSRPASFTLLVPSTTPAAIASARAKSRAVEDTPPARVQMPQHLKQPFQSIKFGSSALALTATHSSSSTTTRVTAPVARLHPLSTSVAKSEGSIDTVTAGAPEDSTAPAPTEKVSGSLTSRNPSLDTPNSAASSKTKSSVVSSWALIEAQDSGKSAFVVNKHDSFPKDALLFLRAVLLTLGDRAHVCIVSARFHRQRLEHTCSWVHQWEHARALHQGLPQSSINWDTYTLMTQPPNLRLMVDHLQSLVGRSSARRFEAPKESLWSRIPEQESLEEMQAAFKLGTIHFTGDLTVDVQTKKPVVRLCPAHVGMGSNIFRRYGSDRFFRLKIERKLIHTASLDSDSKDPLRSTIQQFFHHPINIFGRQYLPFCHKDDAMIYWCVSGPRIPTISLIKFCQNYIDANLNHSMSVAKWAARFELGLTPTIPTVVFPRAQVLRIPDLMSDSLTISYAMMHRVYTALMKLDDSVSADRSPPNYLPSQYFRLGQVRGPEAELTPPLTRINGVDLDAGAIRGTYEILGPECLARRAMVWRLDYSTCPHIAVLNSSTPGTPLPAGALGPSIIQVWSKIDSTPELSTTSTVFEMKMKDGGTLQTEMNPARGEMEFVPKADPHAAPEVVMTDGCGLISDAAMSQIAEKLTAAEGNGRLLRGLPPAVQGRLGPGKGVWTLAPPSPWGTEALFLEVRDSQWKFDDAQTECFTFELHSIPSPRDSAKLGKQTFEVLAHCGVPVKIFRELLKKQLQAICDPFFDFSDLGQLLYHIEKTTRVHEERLFKARSSSDPATLRDSAWEGEDLVDDVEVGEDEDDTIGFVLDGRLDASSGAPNTILELVVEMIQAGFSPDGTMAGACPPLGAKLDWIAQDQIKRNTSFKLTSEQCRTALVVADHLGLLNEGEIFFQASEAIQNGSRFTNVVAGDVLVTRPPAIQPCDVQKFKAVFHPEFRNVYDLIILPSKGERPACSILSGGDYDGTSRALLIITDPTIVEAFDAKKADPSFADPPFRDAEFFLVDRRKVSNSVLPLINQENSDGLSRMLISGLFQDARFGQLSKLHTKLAYSLGLAHPKTRLFGHLFARALDGRKQGLSLNDRLWPKIQAQLPPGLLTPEWTEREEGRLDADLRAQKFAIRPVGLGKHVMDELVKEGWLAFNKAPVKWRELSKGWKADVDDDLAGPWRREWALARQELGRSVEGDAYYRDLEMILKHVKTVWDDYKMLLFSWARERDTKHEIRKMCQAPGSPSPKKSSAWKSSSKNQKEDLVNCSRKLWSLLDGERFGSTRLSGLEGAKAARTLIASCCYLEPLMPEPSTSTTTLFERLRAAGPNPVASYKQPGGVPPLGDLESDDEEDNKVEQMLGVHRASSPSSQMPMSDDISISGDSLFIGSQGEWEAEIDRACVVKPKSVGANPLGIRSNNTSRSSLIPSGGLVLSQTSETSTNATSAPSTSQRTRPTDSTREEMIVDCPFVALRGPRPFKQADFREAGREARFKFVYDMCHRDILGLKTDALWAKVHGQIGTAKGIQGMKLELMAIKKSLAGITKAHSVVRPKTLLAAEPASSLSDLKNLGDTLDVARSNKRQKR</sequence>
<name>A0A238FCU6_9BASI</name>
<dbReference type="EMBL" id="FMSP01000005">
    <property type="protein sequence ID" value="SCV69941.1"/>
    <property type="molecule type" value="Genomic_DNA"/>
</dbReference>
<feature type="compositionally biased region" description="Low complexity" evidence="1">
    <location>
        <begin position="1444"/>
        <end position="1460"/>
    </location>
</feature>
<feature type="region of interest" description="Disordered" evidence="1">
    <location>
        <begin position="1337"/>
        <end position="1358"/>
    </location>
</feature>
<accession>A0A238FCU6</accession>
<evidence type="ECO:0000313" key="3">
    <source>
        <dbReference type="EMBL" id="SCV69941.1"/>
    </source>
</evidence>
<dbReference type="GO" id="GO:0003968">
    <property type="term" value="F:RNA-directed RNA polymerase activity"/>
    <property type="evidence" value="ECO:0007669"/>
    <property type="project" value="UniProtKB-KW"/>
</dbReference>
<feature type="domain" description="RDRP core" evidence="2">
    <location>
        <begin position="326"/>
        <end position="472"/>
    </location>
</feature>
<organism evidence="3 4">
    <name type="scientific">Microbotryum intermedium</name>
    <dbReference type="NCBI Taxonomy" id="269621"/>
    <lineage>
        <taxon>Eukaryota</taxon>
        <taxon>Fungi</taxon>
        <taxon>Dikarya</taxon>
        <taxon>Basidiomycota</taxon>
        <taxon>Pucciniomycotina</taxon>
        <taxon>Microbotryomycetes</taxon>
        <taxon>Microbotryales</taxon>
        <taxon>Microbotryaceae</taxon>
        <taxon>Microbotryum</taxon>
    </lineage>
</organism>
<dbReference type="GO" id="GO:0030422">
    <property type="term" value="P:siRNA processing"/>
    <property type="evidence" value="ECO:0007669"/>
    <property type="project" value="TreeGrafter"/>
</dbReference>
<feature type="region of interest" description="Disordered" evidence="1">
    <location>
        <begin position="1444"/>
        <end position="1469"/>
    </location>
</feature>
<gene>
    <name evidence="3" type="ORF">BQ2448_1335</name>
</gene>
<dbReference type="Proteomes" id="UP000198372">
    <property type="component" value="Unassembled WGS sequence"/>
</dbReference>
<feature type="region of interest" description="Disordered" evidence="1">
    <location>
        <begin position="1248"/>
        <end position="1270"/>
    </location>
</feature>
<feature type="domain" description="RDRP core" evidence="2">
    <location>
        <begin position="634"/>
        <end position="1129"/>
    </location>
</feature>